<dbReference type="AlphaFoldDB" id="A0A841JA01"/>
<evidence type="ECO:0000313" key="1">
    <source>
        <dbReference type="EMBL" id="MBB6125398.1"/>
    </source>
</evidence>
<sequence length="99" mass="11074">MTTNASIFLPPKSLWQGFQKTIWQRNYGAEWQHEIAEILRVFERKPGKHRRKERLQDKGSASGALLIACLHILFSGGTCAMTGGKCCGHSYAVQSGRKP</sequence>
<evidence type="ECO:0000313" key="2">
    <source>
        <dbReference type="Proteomes" id="UP000552700"/>
    </source>
</evidence>
<dbReference type="EMBL" id="JACIJP010000006">
    <property type="protein sequence ID" value="MBB6125398.1"/>
    <property type="molecule type" value="Genomic_DNA"/>
</dbReference>
<reference evidence="1 2" key="1">
    <citation type="submission" date="2020-08" db="EMBL/GenBank/DDBJ databases">
        <title>Genomic Encyclopedia of Type Strains, Phase IV (KMG-IV): sequencing the most valuable type-strain genomes for metagenomic binning, comparative biology and taxonomic classification.</title>
        <authorList>
            <person name="Goeker M."/>
        </authorList>
    </citation>
    <scope>NUCLEOTIDE SEQUENCE [LARGE SCALE GENOMIC DNA]</scope>
    <source>
        <strain evidence="1 2">DSM 102255</strain>
    </source>
</reference>
<proteinExistence type="predicted"/>
<comment type="caution">
    <text evidence="1">The sequence shown here is derived from an EMBL/GenBank/DDBJ whole genome shotgun (WGS) entry which is preliminary data.</text>
</comment>
<gene>
    <name evidence="1" type="ORF">FHS92_003159</name>
</gene>
<dbReference type="Proteomes" id="UP000552700">
    <property type="component" value="Unassembled WGS sequence"/>
</dbReference>
<dbReference type="RefSeq" id="WP_184081681.1">
    <property type="nucleotide sequence ID" value="NZ_JACIJP010000006.1"/>
</dbReference>
<organism evidence="1 2">
    <name type="scientific">Sphingobium subterraneum</name>
    <dbReference type="NCBI Taxonomy" id="627688"/>
    <lineage>
        <taxon>Bacteria</taxon>
        <taxon>Pseudomonadati</taxon>
        <taxon>Pseudomonadota</taxon>
        <taxon>Alphaproteobacteria</taxon>
        <taxon>Sphingomonadales</taxon>
        <taxon>Sphingomonadaceae</taxon>
        <taxon>Sphingobium</taxon>
    </lineage>
</organism>
<name>A0A841JA01_9SPHN</name>
<accession>A0A841JA01</accession>
<keyword evidence="2" id="KW-1185">Reference proteome</keyword>
<protein>
    <submittedName>
        <fullName evidence="1">Uncharacterized protein</fullName>
    </submittedName>
</protein>